<dbReference type="InterPro" id="IPR013324">
    <property type="entry name" value="RNA_pol_sigma_r3/r4-like"/>
</dbReference>
<feature type="domain" description="RNA polymerase sigma factor 70 region 4 type 2" evidence="6">
    <location>
        <begin position="103"/>
        <end position="153"/>
    </location>
</feature>
<dbReference type="InterPro" id="IPR013325">
    <property type="entry name" value="RNA_pol_sigma_r2"/>
</dbReference>
<feature type="domain" description="RNA polymerase sigma-70 region 2" evidence="5">
    <location>
        <begin position="15"/>
        <end position="78"/>
    </location>
</feature>
<dbReference type="GO" id="GO:0016987">
    <property type="term" value="F:sigma factor activity"/>
    <property type="evidence" value="ECO:0007669"/>
    <property type="project" value="UniProtKB-KW"/>
</dbReference>
<comment type="similarity">
    <text evidence="1">Belongs to the sigma-70 factor family. ECF subfamily.</text>
</comment>
<dbReference type="EMBL" id="DWZA01000029">
    <property type="protein sequence ID" value="HJA70638.1"/>
    <property type="molecule type" value="Genomic_DNA"/>
</dbReference>
<dbReference type="InterPro" id="IPR036388">
    <property type="entry name" value="WH-like_DNA-bd_sf"/>
</dbReference>
<evidence type="ECO:0000259" key="5">
    <source>
        <dbReference type="Pfam" id="PF04542"/>
    </source>
</evidence>
<dbReference type="InterPro" id="IPR007627">
    <property type="entry name" value="RNA_pol_sigma70_r2"/>
</dbReference>
<dbReference type="CDD" id="cd06171">
    <property type="entry name" value="Sigma70_r4"/>
    <property type="match status" value="1"/>
</dbReference>
<accession>A0A9D2HHX4</accession>
<evidence type="ECO:0000313" key="8">
    <source>
        <dbReference type="Proteomes" id="UP000823900"/>
    </source>
</evidence>
<dbReference type="Gene3D" id="1.10.10.10">
    <property type="entry name" value="Winged helix-like DNA-binding domain superfamily/Winged helix DNA-binding domain"/>
    <property type="match status" value="1"/>
</dbReference>
<dbReference type="GO" id="GO:0003677">
    <property type="term" value="F:DNA binding"/>
    <property type="evidence" value="ECO:0007669"/>
    <property type="project" value="InterPro"/>
</dbReference>
<evidence type="ECO:0000256" key="3">
    <source>
        <dbReference type="ARBA" id="ARBA00023082"/>
    </source>
</evidence>
<keyword evidence="3" id="KW-0731">Sigma factor</keyword>
<name>A0A9D2HHX4_9FIRM</name>
<dbReference type="SUPFAM" id="SSF88659">
    <property type="entry name" value="Sigma3 and sigma4 domains of RNA polymerase sigma factors"/>
    <property type="match status" value="1"/>
</dbReference>
<dbReference type="Gene3D" id="1.10.1740.10">
    <property type="match status" value="1"/>
</dbReference>
<evidence type="ECO:0000256" key="4">
    <source>
        <dbReference type="ARBA" id="ARBA00023163"/>
    </source>
</evidence>
<evidence type="ECO:0000259" key="6">
    <source>
        <dbReference type="Pfam" id="PF08281"/>
    </source>
</evidence>
<reference evidence="7" key="1">
    <citation type="journal article" date="2021" name="PeerJ">
        <title>Extensive microbial diversity within the chicken gut microbiome revealed by metagenomics and culture.</title>
        <authorList>
            <person name="Gilroy R."/>
            <person name="Ravi A."/>
            <person name="Getino M."/>
            <person name="Pursley I."/>
            <person name="Horton D.L."/>
            <person name="Alikhan N.F."/>
            <person name="Baker D."/>
            <person name="Gharbi K."/>
            <person name="Hall N."/>
            <person name="Watson M."/>
            <person name="Adriaenssens E.M."/>
            <person name="Foster-Nyarko E."/>
            <person name="Jarju S."/>
            <person name="Secka A."/>
            <person name="Antonio M."/>
            <person name="Oren A."/>
            <person name="Chaudhuri R.R."/>
            <person name="La Ragione R."/>
            <person name="Hildebrand F."/>
            <person name="Pallen M.J."/>
        </authorList>
    </citation>
    <scope>NUCLEOTIDE SEQUENCE</scope>
    <source>
        <strain evidence="7">CHK178-16964</strain>
    </source>
</reference>
<proteinExistence type="inferred from homology"/>
<dbReference type="InterPro" id="IPR014284">
    <property type="entry name" value="RNA_pol_sigma-70_dom"/>
</dbReference>
<keyword evidence="4" id="KW-0804">Transcription</keyword>
<evidence type="ECO:0000256" key="1">
    <source>
        <dbReference type="ARBA" id="ARBA00010641"/>
    </source>
</evidence>
<dbReference type="Pfam" id="PF08281">
    <property type="entry name" value="Sigma70_r4_2"/>
    <property type="match status" value="1"/>
</dbReference>
<gene>
    <name evidence="7" type="ORF">IAA07_03530</name>
</gene>
<organism evidence="7 8">
    <name type="scientific">Candidatus Lachnoclostridium stercoravium</name>
    <dbReference type="NCBI Taxonomy" id="2838633"/>
    <lineage>
        <taxon>Bacteria</taxon>
        <taxon>Bacillati</taxon>
        <taxon>Bacillota</taxon>
        <taxon>Clostridia</taxon>
        <taxon>Lachnospirales</taxon>
        <taxon>Lachnospiraceae</taxon>
    </lineage>
</organism>
<comment type="caution">
    <text evidence="7">The sequence shown here is derived from an EMBL/GenBank/DDBJ whole genome shotgun (WGS) entry which is preliminary data.</text>
</comment>
<dbReference type="Proteomes" id="UP000823900">
    <property type="component" value="Unassembled WGS sequence"/>
</dbReference>
<reference evidence="7" key="2">
    <citation type="submission" date="2021-04" db="EMBL/GenBank/DDBJ databases">
        <authorList>
            <person name="Gilroy R."/>
        </authorList>
    </citation>
    <scope>NUCLEOTIDE SEQUENCE</scope>
    <source>
        <strain evidence="7">CHK178-16964</strain>
    </source>
</reference>
<dbReference type="PANTHER" id="PTHR43133">
    <property type="entry name" value="RNA POLYMERASE ECF-TYPE SIGMA FACTO"/>
    <property type="match status" value="1"/>
</dbReference>
<dbReference type="SUPFAM" id="SSF88946">
    <property type="entry name" value="Sigma2 domain of RNA polymerase sigma factors"/>
    <property type="match status" value="1"/>
</dbReference>
<dbReference type="Pfam" id="PF04542">
    <property type="entry name" value="Sigma70_r2"/>
    <property type="match status" value="1"/>
</dbReference>
<dbReference type="AlphaFoldDB" id="A0A9D2HHX4"/>
<evidence type="ECO:0000313" key="7">
    <source>
        <dbReference type="EMBL" id="HJA70638.1"/>
    </source>
</evidence>
<keyword evidence="2" id="KW-0805">Transcription regulation</keyword>
<dbReference type="InterPro" id="IPR039425">
    <property type="entry name" value="RNA_pol_sigma-70-like"/>
</dbReference>
<protein>
    <submittedName>
        <fullName evidence="7">RNA polymerase sigma factor</fullName>
    </submittedName>
</protein>
<dbReference type="NCBIfam" id="TIGR02937">
    <property type="entry name" value="sigma70-ECF"/>
    <property type="match status" value="1"/>
</dbReference>
<sequence>MKQDLYNNIVTYIIENQTKFYRLAFSYVHDQEDALDIVQNAICKALEHYGSLKNEQAVRTWFYRILVNESLLFLKKQEKFLSNEEEAADIPYDEKGYETVDDLYDHIAQLDPDVQTIIKLRFFEELPLKDIAEVTNMNLNTVKAKLYRGLKLLKQNIQEVDL</sequence>
<dbReference type="PANTHER" id="PTHR43133:SF60">
    <property type="entry name" value="RNA POLYMERASE SIGMA FACTOR SIGV"/>
    <property type="match status" value="1"/>
</dbReference>
<dbReference type="GO" id="GO:0006352">
    <property type="term" value="P:DNA-templated transcription initiation"/>
    <property type="evidence" value="ECO:0007669"/>
    <property type="project" value="InterPro"/>
</dbReference>
<evidence type="ECO:0000256" key="2">
    <source>
        <dbReference type="ARBA" id="ARBA00023015"/>
    </source>
</evidence>
<dbReference type="InterPro" id="IPR013249">
    <property type="entry name" value="RNA_pol_sigma70_r4_t2"/>
</dbReference>